<dbReference type="EMBL" id="JAKNCJ010000004">
    <property type="protein sequence ID" value="MCL6423687.1"/>
    <property type="molecule type" value="Genomic_DNA"/>
</dbReference>
<reference evidence="1" key="1">
    <citation type="submission" date="2022-02" db="EMBL/GenBank/DDBJ databases">
        <authorList>
            <person name="Lee M."/>
            <person name="Kim S.-J."/>
            <person name="Jung M.-Y."/>
        </authorList>
    </citation>
    <scope>NUCLEOTIDE SEQUENCE</scope>
    <source>
        <strain evidence="1">JHP9</strain>
    </source>
</reference>
<name>A0ABT0R1A4_9MICO</name>
<sequence length="156" mass="16380">MDIDARFVELARAEGDPVGGTDLPGDVPSLLPRRPTPASVQARMGEAYLDVSQAAYEHGFSSTCLAVSLAAWERLVQGCSADMDDMGRNLAALVHSARSAAVEAMVDGGAQPFTAWAPEAPGSRRAVLTDLEARFFGPGLEDGCEDPLVLVDLAHA</sequence>
<proteinExistence type="predicted"/>
<comment type="caution">
    <text evidence="1">The sequence shown here is derived from an EMBL/GenBank/DDBJ whole genome shotgun (WGS) entry which is preliminary data.</text>
</comment>
<dbReference type="Proteomes" id="UP001203761">
    <property type="component" value="Unassembled WGS sequence"/>
</dbReference>
<organism evidence="1 2">
    <name type="scientific">Brachybacterium equifaecis</name>
    <dbReference type="NCBI Taxonomy" id="2910770"/>
    <lineage>
        <taxon>Bacteria</taxon>
        <taxon>Bacillati</taxon>
        <taxon>Actinomycetota</taxon>
        <taxon>Actinomycetes</taxon>
        <taxon>Micrococcales</taxon>
        <taxon>Dermabacteraceae</taxon>
        <taxon>Brachybacterium</taxon>
    </lineage>
</organism>
<protein>
    <submittedName>
        <fullName evidence="1">Uncharacterized protein</fullName>
    </submittedName>
</protein>
<keyword evidence="2" id="KW-1185">Reference proteome</keyword>
<gene>
    <name evidence="1" type="ORF">Bequi_09855</name>
</gene>
<evidence type="ECO:0000313" key="2">
    <source>
        <dbReference type="Proteomes" id="UP001203761"/>
    </source>
</evidence>
<accession>A0ABT0R1A4</accession>
<evidence type="ECO:0000313" key="1">
    <source>
        <dbReference type="EMBL" id="MCL6423687.1"/>
    </source>
</evidence>